<dbReference type="RefSeq" id="WP_311364325.1">
    <property type="nucleotide sequence ID" value="NZ_JAVRIC010000006.1"/>
</dbReference>
<evidence type="ECO:0000313" key="1">
    <source>
        <dbReference type="EMBL" id="MDT0496931.1"/>
    </source>
</evidence>
<keyword evidence="2" id="KW-1185">Reference proteome</keyword>
<proteinExistence type="predicted"/>
<sequence>MAILTISFLGVPESERSAIVSAVNIAAHALTAELEWTTAAADISIVDVVTGHWPEDERAVIRYTSNRTCCSDADFSRPIRPTALMDALRAAVGRAQSRLHVEKSKARRDAAATAWYRGAPAEQSRTDEAKAKTASRHVIYRGNRLGG</sequence>
<protein>
    <submittedName>
        <fullName evidence="1">Uncharacterized protein</fullName>
    </submittedName>
</protein>
<accession>A0ABU2WGD5</accession>
<dbReference type="EMBL" id="JAVRIC010000006">
    <property type="protein sequence ID" value="MDT0496931.1"/>
    <property type="molecule type" value="Genomic_DNA"/>
</dbReference>
<dbReference type="Proteomes" id="UP001254608">
    <property type="component" value="Unassembled WGS sequence"/>
</dbReference>
<reference evidence="1 2" key="1">
    <citation type="submission" date="2023-09" db="EMBL/GenBank/DDBJ databases">
        <authorList>
            <person name="Rey-Velasco X."/>
        </authorList>
    </citation>
    <scope>NUCLEOTIDE SEQUENCE [LARGE SCALE GENOMIC DNA]</scope>
    <source>
        <strain evidence="1 2">W345</strain>
    </source>
</reference>
<evidence type="ECO:0000313" key="2">
    <source>
        <dbReference type="Proteomes" id="UP001254608"/>
    </source>
</evidence>
<comment type="caution">
    <text evidence="1">The sequence shown here is derived from an EMBL/GenBank/DDBJ whole genome shotgun (WGS) entry which is preliminary data.</text>
</comment>
<organism evidence="1 2">
    <name type="scientific">Banduia mediterranea</name>
    <dbReference type="NCBI Taxonomy" id="3075609"/>
    <lineage>
        <taxon>Bacteria</taxon>
        <taxon>Pseudomonadati</taxon>
        <taxon>Pseudomonadota</taxon>
        <taxon>Gammaproteobacteria</taxon>
        <taxon>Nevskiales</taxon>
        <taxon>Algiphilaceae</taxon>
        <taxon>Banduia</taxon>
    </lineage>
</organism>
<gene>
    <name evidence="1" type="ORF">RM530_06070</name>
</gene>
<name>A0ABU2WGD5_9GAMM</name>